<reference evidence="1" key="2">
    <citation type="journal article" date="2015" name="Data Brief">
        <title>Shoot transcriptome of the giant reed, Arundo donax.</title>
        <authorList>
            <person name="Barrero R.A."/>
            <person name="Guerrero F.D."/>
            <person name="Moolhuijzen P."/>
            <person name="Goolsby J.A."/>
            <person name="Tidwell J."/>
            <person name="Bellgard S.E."/>
            <person name="Bellgard M.I."/>
        </authorList>
    </citation>
    <scope>NUCLEOTIDE SEQUENCE</scope>
    <source>
        <tissue evidence="1">Shoot tissue taken approximately 20 cm above the soil surface</tissue>
    </source>
</reference>
<evidence type="ECO:0000313" key="1">
    <source>
        <dbReference type="EMBL" id="JAD62641.1"/>
    </source>
</evidence>
<reference evidence="1" key="1">
    <citation type="submission" date="2014-09" db="EMBL/GenBank/DDBJ databases">
        <authorList>
            <person name="Magalhaes I.L.F."/>
            <person name="Oliveira U."/>
            <person name="Santos F.R."/>
            <person name="Vidigal T.H.D.A."/>
            <person name="Brescovit A.D."/>
            <person name="Santos A.J."/>
        </authorList>
    </citation>
    <scope>NUCLEOTIDE SEQUENCE</scope>
    <source>
        <tissue evidence="1">Shoot tissue taken approximately 20 cm above the soil surface</tissue>
    </source>
</reference>
<protein>
    <submittedName>
        <fullName evidence="1">Uncharacterized protein</fullName>
    </submittedName>
</protein>
<dbReference type="AlphaFoldDB" id="A0A0A9BH43"/>
<dbReference type="EMBL" id="GBRH01235254">
    <property type="protein sequence ID" value="JAD62641.1"/>
    <property type="molecule type" value="Transcribed_RNA"/>
</dbReference>
<accession>A0A0A9BH43</accession>
<proteinExistence type="predicted"/>
<sequence>MSFTKVNYQVGNSLNIVNYPVSRARTN</sequence>
<name>A0A0A9BH43_ARUDO</name>
<organism evidence="1">
    <name type="scientific">Arundo donax</name>
    <name type="common">Giant reed</name>
    <name type="synonym">Donax arundinaceus</name>
    <dbReference type="NCBI Taxonomy" id="35708"/>
    <lineage>
        <taxon>Eukaryota</taxon>
        <taxon>Viridiplantae</taxon>
        <taxon>Streptophyta</taxon>
        <taxon>Embryophyta</taxon>
        <taxon>Tracheophyta</taxon>
        <taxon>Spermatophyta</taxon>
        <taxon>Magnoliopsida</taxon>
        <taxon>Liliopsida</taxon>
        <taxon>Poales</taxon>
        <taxon>Poaceae</taxon>
        <taxon>PACMAD clade</taxon>
        <taxon>Arundinoideae</taxon>
        <taxon>Arundineae</taxon>
        <taxon>Arundo</taxon>
    </lineage>
</organism>